<accession>A0ABV7VFL4</accession>
<keyword evidence="3" id="KW-1185">Reference proteome</keyword>
<keyword evidence="1" id="KW-0472">Membrane</keyword>
<feature type="transmembrane region" description="Helical" evidence="1">
    <location>
        <begin position="21"/>
        <end position="43"/>
    </location>
</feature>
<keyword evidence="1" id="KW-1133">Transmembrane helix</keyword>
<dbReference type="InterPro" id="IPR012667">
    <property type="entry name" value="CbtB_put"/>
</dbReference>
<dbReference type="RefSeq" id="WP_379725171.1">
    <property type="nucleotide sequence ID" value="NZ_JBHRYJ010000001.1"/>
</dbReference>
<gene>
    <name evidence="2" type="ORF">ACFOOQ_09835</name>
</gene>
<sequence>MHSTSAVSTQSAAGTGRLTQVLQIGLAAFLGVFLLWGVGFSHIDVLHNAAHDTRHSNAFPCH</sequence>
<dbReference type="Pfam" id="PF09489">
    <property type="entry name" value="CbtB"/>
    <property type="match status" value="1"/>
</dbReference>
<dbReference type="NCBIfam" id="TIGR02459">
    <property type="entry name" value="CbtB"/>
    <property type="match status" value="1"/>
</dbReference>
<comment type="caution">
    <text evidence="2">The sequence shown here is derived from an EMBL/GenBank/DDBJ whole genome shotgun (WGS) entry which is preliminary data.</text>
</comment>
<dbReference type="EMBL" id="JBHRYJ010000001">
    <property type="protein sequence ID" value="MFC3675842.1"/>
    <property type="molecule type" value="Genomic_DNA"/>
</dbReference>
<keyword evidence="1" id="KW-0812">Transmembrane</keyword>
<reference evidence="3" key="1">
    <citation type="journal article" date="2019" name="Int. J. Syst. Evol. Microbiol.">
        <title>The Global Catalogue of Microorganisms (GCM) 10K type strain sequencing project: providing services to taxonomists for standard genome sequencing and annotation.</title>
        <authorList>
            <consortium name="The Broad Institute Genomics Platform"/>
            <consortium name="The Broad Institute Genome Sequencing Center for Infectious Disease"/>
            <person name="Wu L."/>
            <person name="Ma J."/>
        </authorList>
    </citation>
    <scope>NUCLEOTIDE SEQUENCE [LARGE SCALE GENOMIC DNA]</scope>
    <source>
        <strain evidence="3">KCTC 42182</strain>
    </source>
</reference>
<organism evidence="2 3">
    <name type="scientific">Ferrovibrio xuzhouensis</name>
    <dbReference type="NCBI Taxonomy" id="1576914"/>
    <lineage>
        <taxon>Bacteria</taxon>
        <taxon>Pseudomonadati</taxon>
        <taxon>Pseudomonadota</taxon>
        <taxon>Alphaproteobacteria</taxon>
        <taxon>Rhodospirillales</taxon>
        <taxon>Rhodospirillaceae</taxon>
        <taxon>Ferrovibrio</taxon>
    </lineage>
</organism>
<protein>
    <submittedName>
        <fullName evidence="2">CbtB-domain containing protein</fullName>
    </submittedName>
</protein>
<evidence type="ECO:0000256" key="1">
    <source>
        <dbReference type="SAM" id="Phobius"/>
    </source>
</evidence>
<proteinExistence type="predicted"/>
<evidence type="ECO:0000313" key="2">
    <source>
        <dbReference type="EMBL" id="MFC3675842.1"/>
    </source>
</evidence>
<dbReference type="Proteomes" id="UP001595711">
    <property type="component" value="Unassembled WGS sequence"/>
</dbReference>
<evidence type="ECO:0000313" key="3">
    <source>
        <dbReference type="Proteomes" id="UP001595711"/>
    </source>
</evidence>
<name>A0ABV7VFL4_9PROT</name>